<keyword evidence="2" id="KW-1185">Reference proteome</keyword>
<evidence type="ECO:0000313" key="1">
    <source>
        <dbReference type="EMBL" id="TYZ05884.1"/>
    </source>
</evidence>
<accession>A0A5D6UTV6</accession>
<name>A0A5D6UTV6_9BACT</name>
<dbReference type="RefSeq" id="WP_149072839.1">
    <property type="nucleotide sequence ID" value="NZ_VTHL01000034.1"/>
</dbReference>
<reference evidence="1 2" key="1">
    <citation type="submission" date="2019-08" db="EMBL/GenBank/DDBJ databases">
        <authorList>
            <person name="Seo M.-J."/>
        </authorList>
    </citation>
    <scope>NUCLEOTIDE SEQUENCE [LARGE SCALE GENOMIC DNA]</scope>
    <source>
        <strain evidence="1 2">KIGAM108</strain>
    </source>
</reference>
<organism evidence="1 2">
    <name type="scientific">Hymenobacter lutimineralis</name>
    <dbReference type="NCBI Taxonomy" id="2606448"/>
    <lineage>
        <taxon>Bacteria</taxon>
        <taxon>Pseudomonadati</taxon>
        <taxon>Bacteroidota</taxon>
        <taxon>Cytophagia</taxon>
        <taxon>Cytophagales</taxon>
        <taxon>Hymenobacteraceae</taxon>
        <taxon>Hymenobacter</taxon>
    </lineage>
</organism>
<dbReference type="Proteomes" id="UP000322791">
    <property type="component" value="Unassembled WGS sequence"/>
</dbReference>
<dbReference type="GO" id="GO:0110001">
    <property type="term" value="C:toxin-antitoxin complex"/>
    <property type="evidence" value="ECO:0007669"/>
    <property type="project" value="InterPro"/>
</dbReference>
<comment type="caution">
    <text evidence="1">The sequence shown here is derived from an EMBL/GenBank/DDBJ whole genome shotgun (WGS) entry which is preliminary data.</text>
</comment>
<proteinExistence type="predicted"/>
<dbReference type="Pfam" id="PF09907">
    <property type="entry name" value="HigB_toxin"/>
    <property type="match status" value="1"/>
</dbReference>
<dbReference type="GO" id="GO:0003723">
    <property type="term" value="F:RNA binding"/>
    <property type="evidence" value="ECO:0007669"/>
    <property type="project" value="InterPro"/>
</dbReference>
<dbReference type="EMBL" id="VTHL01000034">
    <property type="protein sequence ID" value="TYZ05884.1"/>
    <property type="molecule type" value="Genomic_DNA"/>
</dbReference>
<dbReference type="GO" id="GO:0004519">
    <property type="term" value="F:endonuclease activity"/>
    <property type="evidence" value="ECO:0007669"/>
    <property type="project" value="InterPro"/>
</dbReference>
<protein>
    <submittedName>
        <fullName evidence="1">Type II toxin-antitoxin system HigB family toxin</fullName>
    </submittedName>
</protein>
<dbReference type="AlphaFoldDB" id="A0A5D6UTV6"/>
<evidence type="ECO:0000313" key="2">
    <source>
        <dbReference type="Proteomes" id="UP000322791"/>
    </source>
</evidence>
<dbReference type="InterPro" id="IPR018669">
    <property type="entry name" value="Toxin_HigB"/>
</dbReference>
<gene>
    <name evidence="1" type="ORF">FY528_20255</name>
</gene>
<sequence length="97" mass="10986">MRIITKAPLRQFWEKYPAAALPLQVWYKDTVQATWQNPNDVKAQYGNASIVGNNRVVFNIKGNDFRLIVAINYAAGIVFIRFIGTHAQYDTINAATI</sequence>